<dbReference type="Proteomes" id="UP000035682">
    <property type="component" value="Unplaced"/>
</dbReference>
<evidence type="ECO:0000256" key="4">
    <source>
        <dbReference type="ARBA" id="ARBA00023242"/>
    </source>
</evidence>
<feature type="DNA-binding region" description="Homeobox" evidence="5">
    <location>
        <begin position="66"/>
        <end position="125"/>
    </location>
</feature>
<evidence type="ECO:0000256" key="3">
    <source>
        <dbReference type="ARBA" id="ARBA00023155"/>
    </source>
</evidence>
<evidence type="ECO:0000256" key="5">
    <source>
        <dbReference type="PROSITE-ProRule" id="PRU00108"/>
    </source>
</evidence>
<sequence length="424" mass="47975">MDYETAAFAAAYRLPQRTNNSQVFTTTTTTTYHPRMGNVMPNFVFTHNGYGTAPQDIISGMLPRKSRRERTTFNRQQLQILENLFSTTQYPDVFTREKIAEQIQLQEGRIQVWFKNRRAKYRQMIKQKNVVKGNEKKGKNNNNSRQSISNDSSDGKPPIHEKDDIKNNSKDFLKNDSLPCNIKQEIHESSKNHLPDVEKTNFTQCINGSSSEDGGNHSNSHLLQPFTVNTLSDQSWNNGDNMSSCTFSTINSSSTLLSPTTVPPSPTGNNNHLSGSLFSNNGPFGGGYNPHTYFYAPNHYCTSGMDRTLTYTATTPIDYANFSSNYYMSSNPGNTLVNTFLKSVQILRNAAFKHLLGFMSKPRVIMLLRLIFDLQTSAKKMIVFTHNFTVRRLKMKALRDAVNFKMPLIVIGLTNNLIVFSHLS</sequence>
<dbReference type="OrthoDB" id="6159439at2759"/>
<evidence type="ECO:0000313" key="12">
    <source>
        <dbReference type="WormBase" id="SRAE_1000006700"/>
    </source>
</evidence>
<protein>
    <submittedName>
        <fullName evidence="9 11">Homeotic protein ocelliless</fullName>
    </submittedName>
</protein>
<dbReference type="GO" id="GO:0030182">
    <property type="term" value="P:neuron differentiation"/>
    <property type="evidence" value="ECO:0007669"/>
    <property type="project" value="UniProtKB-ARBA"/>
</dbReference>
<evidence type="ECO:0000313" key="11">
    <source>
        <dbReference type="WBParaSite" id="SRAE_1000006700.1"/>
    </source>
</evidence>
<dbReference type="InterPro" id="IPR009057">
    <property type="entry name" value="Homeodomain-like_sf"/>
</dbReference>
<reference evidence="9 10" key="1">
    <citation type="submission" date="2014-09" db="EMBL/GenBank/DDBJ databases">
        <authorList>
            <person name="Martin A.A."/>
        </authorList>
    </citation>
    <scope>NUCLEOTIDE SEQUENCE</scope>
    <source>
        <strain evidence="10">ED321</strain>
        <strain evidence="9">ED321 Heterogonic</strain>
    </source>
</reference>
<feature type="compositionally biased region" description="Basic and acidic residues" evidence="7">
    <location>
        <begin position="153"/>
        <end position="172"/>
    </location>
</feature>
<dbReference type="GO" id="GO:0005634">
    <property type="term" value="C:nucleus"/>
    <property type="evidence" value="ECO:0007669"/>
    <property type="project" value="UniProtKB-SubCell"/>
</dbReference>
<dbReference type="GO" id="GO:0000981">
    <property type="term" value="F:DNA-binding transcription factor activity, RNA polymerase II-specific"/>
    <property type="evidence" value="ECO:0007669"/>
    <property type="project" value="InterPro"/>
</dbReference>
<dbReference type="InterPro" id="IPR017970">
    <property type="entry name" value="Homeobox_CS"/>
</dbReference>
<evidence type="ECO:0000256" key="2">
    <source>
        <dbReference type="ARBA" id="ARBA00023125"/>
    </source>
</evidence>
<evidence type="ECO:0000313" key="9">
    <source>
        <dbReference type="EMBL" id="CEF61791.1"/>
    </source>
</evidence>
<organism evidence="9">
    <name type="scientific">Strongyloides ratti</name>
    <name type="common">Parasitic roundworm</name>
    <dbReference type="NCBI Taxonomy" id="34506"/>
    <lineage>
        <taxon>Eukaryota</taxon>
        <taxon>Metazoa</taxon>
        <taxon>Ecdysozoa</taxon>
        <taxon>Nematoda</taxon>
        <taxon>Chromadorea</taxon>
        <taxon>Rhabditida</taxon>
        <taxon>Tylenchina</taxon>
        <taxon>Panagrolaimomorpha</taxon>
        <taxon>Strongyloidoidea</taxon>
        <taxon>Strongyloididae</taxon>
        <taxon>Strongyloides</taxon>
    </lineage>
</organism>
<keyword evidence="10" id="KW-1185">Reference proteome</keyword>
<feature type="domain" description="Homeobox" evidence="8">
    <location>
        <begin position="64"/>
        <end position="124"/>
    </location>
</feature>
<accession>A0A090KWK3</accession>
<dbReference type="CTD" id="36374156"/>
<dbReference type="PANTHER" id="PTHR45793">
    <property type="entry name" value="HOMEOBOX PROTEIN"/>
    <property type="match status" value="1"/>
</dbReference>
<name>A0A090KWK3_STRRB</name>
<keyword evidence="4 5" id="KW-0539">Nucleus</keyword>
<feature type="region of interest" description="Disordered" evidence="7">
    <location>
        <begin position="124"/>
        <end position="172"/>
    </location>
</feature>
<dbReference type="WBParaSite" id="SRAE_1000006700.1">
    <property type="protein sequence ID" value="SRAE_1000006700.1"/>
    <property type="gene ID" value="WBGene00256661"/>
</dbReference>
<dbReference type="Pfam" id="PF00046">
    <property type="entry name" value="Homeodomain"/>
    <property type="match status" value="1"/>
</dbReference>
<dbReference type="RefSeq" id="XP_024500993.1">
    <property type="nucleotide sequence ID" value="XM_024646857.1"/>
</dbReference>
<dbReference type="PANTHER" id="PTHR45793:SF27">
    <property type="entry name" value="HOMEOBOX PROTEIN CEH-37"/>
    <property type="match status" value="1"/>
</dbReference>
<gene>
    <name evidence="9 11 12" type="ORF">SRAE_1000006700</name>
</gene>
<dbReference type="Gene3D" id="1.10.10.60">
    <property type="entry name" value="Homeodomain-like"/>
    <property type="match status" value="1"/>
</dbReference>
<keyword evidence="2 5" id="KW-0238">DNA-binding</keyword>
<dbReference type="SUPFAM" id="SSF46689">
    <property type="entry name" value="Homeodomain-like"/>
    <property type="match status" value="1"/>
</dbReference>
<dbReference type="GO" id="GO:0000978">
    <property type="term" value="F:RNA polymerase II cis-regulatory region sequence-specific DNA binding"/>
    <property type="evidence" value="ECO:0007669"/>
    <property type="project" value="TreeGrafter"/>
</dbReference>
<reference evidence="11" key="2">
    <citation type="submission" date="2020-12" db="UniProtKB">
        <authorList>
            <consortium name="WormBaseParasite"/>
        </authorList>
    </citation>
    <scope>IDENTIFICATION</scope>
</reference>
<evidence type="ECO:0000256" key="1">
    <source>
        <dbReference type="ARBA" id="ARBA00004123"/>
    </source>
</evidence>
<evidence type="ECO:0000256" key="6">
    <source>
        <dbReference type="RuleBase" id="RU000682"/>
    </source>
</evidence>
<dbReference type="EMBL" id="LN609528">
    <property type="protein sequence ID" value="CEF61791.1"/>
    <property type="molecule type" value="Genomic_DNA"/>
</dbReference>
<dbReference type="WormBase" id="SRAE_1000006700">
    <property type="protein sequence ID" value="SRP02550"/>
    <property type="gene ID" value="WBGene00256661"/>
</dbReference>
<evidence type="ECO:0000259" key="8">
    <source>
        <dbReference type="PROSITE" id="PS50071"/>
    </source>
</evidence>
<evidence type="ECO:0000313" key="10">
    <source>
        <dbReference type="Proteomes" id="UP000035682"/>
    </source>
</evidence>
<dbReference type="AlphaFoldDB" id="A0A090KWK3"/>
<evidence type="ECO:0000256" key="7">
    <source>
        <dbReference type="SAM" id="MobiDB-lite"/>
    </source>
</evidence>
<dbReference type="CDD" id="cd00086">
    <property type="entry name" value="homeodomain"/>
    <property type="match status" value="1"/>
</dbReference>
<dbReference type="FunFam" id="1.10.10.60:FF:000679">
    <property type="entry name" value="Homeobox protein aristaless"/>
    <property type="match status" value="1"/>
</dbReference>
<keyword evidence="3 5" id="KW-0371">Homeobox</keyword>
<comment type="subcellular location">
    <subcellularLocation>
        <location evidence="1 5 6">Nucleus</location>
    </subcellularLocation>
</comment>
<dbReference type="InterPro" id="IPR001356">
    <property type="entry name" value="HD"/>
</dbReference>
<dbReference type="GeneID" id="36374156"/>
<proteinExistence type="predicted"/>
<dbReference type="PROSITE" id="PS00027">
    <property type="entry name" value="HOMEOBOX_1"/>
    <property type="match status" value="1"/>
</dbReference>
<dbReference type="PROSITE" id="PS50071">
    <property type="entry name" value="HOMEOBOX_2"/>
    <property type="match status" value="1"/>
</dbReference>
<dbReference type="SMART" id="SM00389">
    <property type="entry name" value="HOX"/>
    <property type="match status" value="1"/>
</dbReference>